<keyword evidence="2" id="KW-0862">Zinc</keyword>
<evidence type="ECO:0000313" key="5">
    <source>
        <dbReference type="Proteomes" id="UP001202328"/>
    </source>
</evidence>
<keyword evidence="5" id="KW-1185">Reference proteome</keyword>
<gene>
    <name evidence="4" type="ORF">MKW98_012748</name>
</gene>
<dbReference type="SUPFAM" id="SSF50129">
    <property type="entry name" value="GroES-like"/>
    <property type="match status" value="1"/>
</dbReference>
<dbReference type="Gene3D" id="3.90.180.10">
    <property type="entry name" value="Medium-chain alcohol dehydrogenases, catalytic domain"/>
    <property type="match status" value="1"/>
</dbReference>
<dbReference type="AlphaFoldDB" id="A0AAD4XQU4"/>
<dbReference type="Proteomes" id="UP001202328">
    <property type="component" value="Unassembled WGS sequence"/>
</dbReference>
<dbReference type="GO" id="GO:0046872">
    <property type="term" value="F:metal ion binding"/>
    <property type="evidence" value="ECO:0007669"/>
    <property type="project" value="UniProtKB-KW"/>
</dbReference>
<dbReference type="GO" id="GO:0016616">
    <property type="term" value="F:oxidoreductase activity, acting on the CH-OH group of donors, NAD or NADP as acceptor"/>
    <property type="evidence" value="ECO:0007669"/>
    <property type="project" value="InterPro"/>
</dbReference>
<dbReference type="EMBL" id="JAJJMB010006252">
    <property type="protein sequence ID" value="KAI3935556.1"/>
    <property type="molecule type" value="Genomic_DNA"/>
</dbReference>
<comment type="caution">
    <text evidence="4">The sequence shown here is derived from an EMBL/GenBank/DDBJ whole genome shotgun (WGS) entry which is preliminary data.</text>
</comment>
<dbReference type="InterPro" id="IPR011032">
    <property type="entry name" value="GroES-like_sf"/>
</dbReference>
<sequence length="120" mass="13754">MGKGTCSFLLGWVANEWYVVLIPENLPLDVDAPLLCAGVTVYNPMKYMDFVNLHLTAKEKEVIEHLGADSFLVSHNQEQMKELLEILVKLRDKHRLLRLLQMPETCWESGLPMELPMNDS</sequence>
<name>A0AAD4XQU4_9MAGN</name>
<keyword evidence="3" id="KW-0560">Oxidoreductase</keyword>
<accession>A0AAD4XQU4</accession>
<evidence type="ECO:0000313" key="4">
    <source>
        <dbReference type="EMBL" id="KAI3935556.1"/>
    </source>
</evidence>
<organism evidence="4 5">
    <name type="scientific">Papaver atlanticum</name>
    <dbReference type="NCBI Taxonomy" id="357466"/>
    <lineage>
        <taxon>Eukaryota</taxon>
        <taxon>Viridiplantae</taxon>
        <taxon>Streptophyta</taxon>
        <taxon>Embryophyta</taxon>
        <taxon>Tracheophyta</taxon>
        <taxon>Spermatophyta</taxon>
        <taxon>Magnoliopsida</taxon>
        <taxon>Ranunculales</taxon>
        <taxon>Papaveraceae</taxon>
        <taxon>Papaveroideae</taxon>
        <taxon>Papaver</taxon>
    </lineage>
</organism>
<proteinExistence type="predicted"/>
<evidence type="ECO:0000256" key="1">
    <source>
        <dbReference type="ARBA" id="ARBA00022723"/>
    </source>
</evidence>
<reference evidence="4" key="1">
    <citation type="submission" date="2022-04" db="EMBL/GenBank/DDBJ databases">
        <title>A functionally conserved STORR gene fusion in Papaver species that diverged 16.8 million years ago.</title>
        <authorList>
            <person name="Catania T."/>
        </authorList>
    </citation>
    <scope>NUCLEOTIDE SEQUENCE</scope>
    <source>
        <strain evidence="4">S-188037</strain>
    </source>
</reference>
<dbReference type="InterPro" id="IPR047109">
    <property type="entry name" value="CAD-like"/>
</dbReference>
<evidence type="ECO:0000256" key="3">
    <source>
        <dbReference type="ARBA" id="ARBA00023002"/>
    </source>
</evidence>
<dbReference type="Gene3D" id="3.40.50.720">
    <property type="entry name" value="NAD(P)-binding Rossmann-like Domain"/>
    <property type="match status" value="1"/>
</dbReference>
<dbReference type="PANTHER" id="PTHR42683">
    <property type="entry name" value="ALDEHYDE REDUCTASE"/>
    <property type="match status" value="1"/>
</dbReference>
<protein>
    <submittedName>
        <fullName evidence="4">Uncharacterized protein</fullName>
    </submittedName>
</protein>
<keyword evidence="1" id="KW-0479">Metal-binding</keyword>
<evidence type="ECO:0000256" key="2">
    <source>
        <dbReference type="ARBA" id="ARBA00022833"/>
    </source>
</evidence>